<sequence>MPLKGQLKNCDADKCGIVPFADVTADNNQKNAMQKLFSDLRALLEQPSSAPRYMQLAHMLEHCLHQRSDLAGQFLPPERQLVQLLGLSRVTVSRSLALLEEKGLIIRQQGVGTRIAPLLDYSLDEDESGFTALVQQQGGSAGNIWLARQTDIAAPEGLALLLPTLSSLRMTKLYRVRLLNDEPASLESTWIPLHLLPTPEDVETSLYQYWAARGIFPGRKQFWLKALGAPDDVASHLKIPTGAPVTFHRQLTYGDKGELLEYCEIFCRSDMYEFHVSC</sequence>
<dbReference type="Pfam" id="PF00392">
    <property type="entry name" value="GntR"/>
    <property type="match status" value="1"/>
</dbReference>
<dbReference type="SUPFAM" id="SSF64288">
    <property type="entry name" value="Chorismate lyase-like"/>
    <property type="match status" value="1"/>
</dbReference>
<dbReference type="InterPro" id="IPR036388">
    <property type="entry name" value="WH-like_DNA-bd_sf"/>
</dbReference>
<keyword evidence="6" id="KW-1185">Reference proteome</keyword>
<dbReference type="PANTHER" id="PTHR44846:SF1">
    <property type="entry name" value="MANNOSYL-D-GLYCERATE TRANSPORT_METABOLISM SYSTEM REPRESSOR MNGR-RELATED"/>
    <property type="match status" value="1"/>
</dbReference>
<dbReference type="PRINTS" id="PR00035">
    <property type="entry name" value="HTHGNTR"/>
</dbReference>
<dbReference type="GO" id="GO:0003700">
    <property type="term" value="F:DNA-binding transcription factor activity"/>
    <property type="evidence" value="ECO:0007669"/>
    <property type="project" value="InterPro"/>
</dbReference>
<dbReference type="InterPro" id="IPR028978">
    <property type="entry name" value="Chorismate_lyase_/UTRA_dom_sf"/>
</dbReference>
<dbReference type="Gene3D" id="1.10.10.10">
    <property type="entry name" value="Winged helix-like DNA-binding domain superfamily/Winged helix DNA-binding domain"/>
    <property type="match status" value="1"/>
</dbReference>
<proteinExistence type="predicted"/>
<name>C6C436_MUSP7</name>
<dbReference type="SUPFAM" id="SSF46785">
    <property type="entry name" value="Winged helix' DNA-binding domain"/>
    <property type="match status" value="1"/>
</dbReference>
<dbReference type="InterPro" id="IPR036390">
    <property type="entry name" value="WH_DNA-bd_sf"/>
</dbReference>
<dbReference type="AlphaFoldDB" id="C6C436"/>
<accession>C6C436</accession>
<dbReference type="STRING" id="579405.Dd703_3605"/>
<dbReference type="Pfam" id="PF07702">
    <property type="entry name" value="UTRA"/>
    <property type="match status" value="1"/>
</dbReference>
<feature type="domain" description="HTH gntR-type" evidence="4">
    <location>
        <begin position="50"/>
        <end position="118"/>
    </location>
</feature>
<evidence type="ECO:0000313" key="6">
    <source>
        <dbReference type="Proteomes" id="UP000002734"/>
    </source>
</evidence>
<dbReference type="PROSITE" id="PS50949">
    <property type="entry name" value="HTH_GNTR"/>
    <property type="match status" value="1"/>
</dbReference>
<dbReference type="GO" id="GO:0045892">
    <property type="term" value="P:negative regulation of DNA-templated transcription"/>
    <property type="evidence" value="ECO:0007669"/>
    <property type="project" value="TreeGrafter"/>
</dbReference>
<dbReference type="InterPro" id="IPR050679">
    <property type="entry name" value="Bact_HTH_transcr_reg"/>
</dbReference>
<dbReference type="Gene3D" id="3.40.1410.10">
    <property type="entry name" value="Chorismate lyase-like"/>
    <property type="match status" value="1"/>
</dbReference>
<dbReference type="SMART" id="SM00345">
    <property type="entry name" value="HTH_GNTR"/>
    <property type="match status" value="1"/>
</dbReference>
<dbReference type="PANTHER" id="PTHR44846">
    <property type="entry name" value="MANNOSYL-D-GLYCERATE TRANSPORT/METABOLISM SYSTEM REPRESSOR MNGR-RELATED"/>
    <property type="match status" value="1"/>
</dbReference>
<organism evidence="5 6">
    <name type="scientific">Musicola paradisiaca (strain Ech703)</name>
    <name type="common">Dickeya paradisiaca</name>
    <name type="synonym">Dickeya dadantii</name>
    <dbReference type="NCBI Taxonomy" id="579405"/>
    <lineage>
        <taxon>Bacteria</taxon>
        <taxon>Pseudomonadati</taxon>
        <taxon>Pseudomonadota</taxon>
        <taxon>Gammaproteobacteria</taxon>
        <taxon>Enterobacterales</taxon>
        <taxon>Pectobacteriaceae</taxon>
        <taxon>Musicola</taxon>
    </lineage>
</organism>
<evidence type="ECO:0000256" key="2">
    <source>
        <dbReference type="ARBA" id="ARBA00023125"/>
    </source>
</evidence>
<evidence type="ECO:0000256" key="1">
    <source>
        <dbReference type="ARBA" id="ARBA00023015"/>
    </source>
</evidence>
<keyword evidence="2" id="KW-0238">DNA-binding</keyword>
<gene>
    <name evidence="5" type="ordered locus">Dd703_3605</name>
</gene>
<dbReference type="eggNOG" id="COG2188">
    <property type="taxonomic scope" value="Bacteria"/>
</dbReference>
<dbReference type="Proteomes" id="UP000002734">
    <property type="component" value="Chromosome"/>
</dbReference>
<keyword evidence="3" id="KW-0804">Transcription</keyword>
<dbReference type="GO" id="GO:0003677">
    <property type="term" value="F:DNA binding"/>
    <property type="evidence" value="ECO:0007669"/>
    <property type="project" value="UniProtKB-KW"/>
</dbReference>
<evidence type="ECO:0000259" key="4">
    <source>
        <dbReference type="PROSITE" id="PS50949"/>
    </source>
</evidence>
<dbReference type="SMART" id="SM00866">
    <property type="entry name" value="UTRA"/>
    <property type="match status" value="1"/>
</dbReference>
<dbReference type="EMBL" id="CP001654">
    <property type="protein sequence ID" value="ACS87363.1"/>
    <property type="molecule type" value="Genomic_DNA"/>
</dbReference>
<dbReference type="HOGENOM" id="CLU_063236_2_3_6"/>
<reference evidence="5" key="1">
    <citation type="submission" date="2009-06" db="EMBL/GenBank/DDBJ databases">
        <title>Complete sequence of Dickeya dadantii Ech703.</title>
        <authorList>
            <consortium name="US DOE Joint Genome Institute"/>
            <person name="Lucas S."/>
            <person name="Copeland A."/>
            <person name="Lapidus A."/>
            <person name="Glavina del Rio T."/>
            <person name="Dalin E."/>
            <person name="Tice H."/>
            <person name="Bruce D."/>
            <person name="Goodwin L."/>
            <person name="Pitluck S."/>
            <person name="Chertkov O."/>
            <person name="Brettin T."/>
            <person name="Detter J.C."/>
            <person name="Han C."/>
            <person name="Larimer F."/>
            <person name="Land M."/>
            <person name="Hauser L."/>
            <person name="Kyrpides N."/>
            <person name="Mikhailova N."/>
            <person name="Balakrishnan V."/>
            <person name="Glasner J."/>
            <person name="Perna N.T."/>
        </authorList>
    </citation>
    <scope>NUCLEOTIDE SEQUENCE [LARGE SCALE GENOMIC DNA]</scope>
    <source>
        <strain evidence="5">Ech703</strain>
    </source>
</reference>
<protein>
    <submittedName>
        <fullName evidence="5">Transcriptional regulator, GntR family</fullName>
    </submittedName>
</protein>
<evidence type="ECO:0000313" key="5">
    <source>
        <dbReference type="EMBL" id="ACS87363.1"/>
    </source>
</evidence>
<evidence type="ECO:0000256" key="3">
    <source>
        <dbReference type="ARBA" id="ARBA00023163"/>
    </source>
</evidence>
<keyword evidence="1" id="KW-0805">Transcription regulation</keyword>
<dbReference type="InterPro" id="IPR000524">
    <property type="entry name" value="Tscrpt_reg_HTH_GntR"/>
</dbReference>
<dbReference type="KEGG" id="dda:Dd703_3605"/>
<dbReference type="InterPro" id="IPR011663">
    <property type="entry name" value="UTRA"/>
</dbReference>
<dbReference type="CDD" id="cd07377">
    <property type="entry name" value="WHTH_GntR"/>
    <property type="match status" value="1"/>
</dbReference>